<keyword evidence="3" id="KW-0804">Transcription</keyword>
<reference evidence="5 6" key="1">
    <citation type="journal article" date="2021" name="Sci. Rep.">
        <title>The distribution of antibiotic resistance genes in chicken gut microbiota commensals.</title>
        <authorList>
            <person name="Juricova H."/>
            <person name="Matiasovicova J."/>
            <person name="Kubasova T."/>
            <person name="Cejkova D."/>
            <person name="Rychlik I."/>
        </authorList>
    </citation>
    <scope>NUCLEOTIDE SEQUENCE [LARGE SCALE GENOMIC DNA]</scope>
    <source>
        <strain evidence="5 6">An794</strain>
    </source>
</reference>
<dbReference type="Pfam" id="PF12833">
    <property type="entry name" value="HTH_18"/>
    <property type="match status" value="1"/>
</dbReference>
<proteinExistence type="predicted"/>
<dbReference type="Gene3D" id="1.10.10.60">
    <property type="entry name" value="Homeodomain-like"/>
    <property type="match status" value="2"/>
</dbReference>
<evidence type="ECO:0000256" key="2">
    <source>
        <dbReference type="ARBA" id="ARBA00023125"/>
    </source>
</evidence>
<dbReference type="InterPro" id="IPR018060">
    <property type="entry name" value="HTH_AraC"/>
</dbReference>
<dbReference type="SMART" id="SM00342">
    <property type="entry name" value="HTH_ARAC"/>
    <property type="match status" value="1"/>
</dbReference>
<sequence>MTAQTSPGEQAPHARGYESISCSVDIKGPEASTEATQEILLTLLVKEQRFDQLLLSSAPTSSNLFQSLAGSISHQSSRPWITVTPDDASTIHDLFCLMAVIYAEKHPDWSVVLESLAMALVTILMRRAPETRDEPDADATVALVLQDIAAKPESVTLSSLAERFSYSPSRLSTLIREHSGKTFSELVREQRMERAALLLKTTEVPARTIASMVGYGSTSNFYHAFEERFGMSPRQMRAAREPRNAI</sequence>
<organism evidence="5 6">
    <name type="scientific">Olsenella profusa</name>
    <dbReference type="NCBI Taxonomy" id="138595"/>
    <lineage>
        <taxon>Bacteria</taxon>
        <taxon>Bacillati</taxon>
        <taxon>Actinomycetota</taxon>
        <taxon>Coriobacteriia</taxon>
        <taxon>Coriobacteriales</taxon>
        <taxon>Atopobiaceae</taxon>
        <taxon>Olsenella</taxon>
    </lineage>
</organism>
<dbReference type="PANTHER" id="PTHR43280">
    <property type="entry name" value="ARAC-FAMILY TRANSCRIPTIONAL REGULATOR"/>
    <property type="match status" value="1"/>
</dbReference>
<dbReference type="Proteomes" id="UP000712527">
    <property type="component" value="Unassembled WGS sequence"/>
</dbReference>
<protein>
    <submittedName>
        <fullName evidence="5">Helix-turn-helix transcriptional regulator</fullName>
    </submittedName>
</protein>
<evidence type="ECO:0000313" key="5">
    <source>
        <dbReference type="EMBL" id="MBM6775528.1"/>
    </source>
</evidence>
<keyword evidence="6" id="KW-1185">Reference proteome</keyword>
<evidence type="ECO:0000256" key="3">
    <source>
        <dbReference type="ARBA" id="ARBA00023163"/>
    </source>
</evidence>
<accession>A0ABS2F3X5</accession>
<keyword evidence="2" id="KW-0238">DNA-binding</keyword>
<dbReference type="PANTHER" id="PTHR43280:SF28">
    <property type="entry name" value="HTH-TYPE TRANSCRIPTIONAL ACTIVATOR RHAS"/>
    <property type="match status" value="1"/>
</dbReference>
<dbReference type="EMBL" id="JACSNQ010000022">
    <property type="protein sequence ID" value="MBM6775528.1"/>
    <property type="molecule type" value="Genomic_DNA"/>
</dbReference>
<dbReference type="SUPFAM" id="SSF46689">
    <property type="entry name" value="Homeodomain-like"/>
    <property type="match status" value="1"/>
</dbReference>
<evidence type="ECO:0000313" key="6">
    <source>
        <dbReference type="Proteomes" id="UP000712527"/>
    </source>
</evidence>
<keyword evidence="1" id="KW-0805">Transcription regulation</keyword>
<dbReference type="RefSeq" id="WP_204793862.1">
    <property type="nucleotide sequence ID" value="NZ_JACSNQ010000022.1"/>
</dbReference>
<dbReference type="PROSITE" id="PS01124">
    <property type="entry name" value="HTH_ARAC_FAMILY_2"/>
    <property type="match status" value="1"/>
</dbReference>
<gene>
    <name evidence="5" type="ORF">H9X80_08255</name>
</gene>
<dbReference type="InterPro" id="IPR009057">
    <property type="entry name" value="Homeodomain-like_sf"/>
</dbReference>
<evidence type="ECO:0000256" key="1">
    <source>
        <dbReference type="ARBA" id="ARBA00023015"/>
    </source>
</evidence>
<feature type="domain" description="HTH araC/xylS-type" evidence="4">
    <location>
        <begin position="138"/>
        <end position="239"/>
    </location>
</feature>
<comment type="caution">
    <text evidence="5">The sequence shown here is derived from an EMBL/GenBank/DDBJ whole genome shotgun (WGS) entry which is preliminary data.</text>
</comment>
<evidence type="ECO:0000259" key="4">
    <source>
        <dbReference type="PROSITE" id="PS01124"/>
    </source>
</evidence>
<name>A0ABS2F3X5_9ACTN</name>